<gene>
    <name evidence="2" type="ORF">DXB65_06850</name>
</gene>
<dbReference type="EMBL" id="QSUL01000004">
    <property type="protein sequence ID" value="RGN37219.1"/>
    <property type="molecule type" value="Genomic_DNA"/>
</dbReference>
<feature type="chain" id="PRO_5017786476" description="DUF3868 domain-containing protein" evidence="1">
    <location>
        <begin position="19"/>
        <end position="144"/>
    </location>
</feature>
<evidence type="ECO:0008006" key="4">
    <source>
        <dbReference type="Google" id="ProtNLM"/>
    </source>
</evidence>
<protein>
    <recommendedName>
        <fullName evidence="4">DUF3868 domain-containing protein</fullName>
    </recommendedName>
</protein>
<reference evidence="2 3" key="1">
    <citation type="submission" date="2018-08" db="EMBL/GenBank/DDBJ databases">
        <title>A genome reference for cultivated species of the human gut microbiota.</title>
        <authorList>
            <person name="Zou Y."/>
            <person name="Xue W."/>
            <person name="Luo G."/>
        </authorList>
    </citation>
    <scope>NUCLEOTIDE SEQUENCE [LARGE SCALE GENOMIC DNA]</scope>
    <source>
        <strain evidence="2 3">OM05-15BH</strain>
    </source>
</reference>
<organism evidence="2 3">
    <name type="scientific">Bacteroides oleiciplenus</name>
    <dbReference type="NCBI Taxonomy" id="626931"/>
    <lineage>
        <taxon>Bacteria</taxon>
        <taxon>Pseudomonadati</taxon>
        <taxon>Bacteroidota</taxon>
        <taxon>Bacteroidia</taxon>
        <taxon>Bacteroidales</taxon>
        <taxon>Bacteroidaceae</taxon>
        <taxon>Bacteroides</taxon>
    </lineage>
</organism>
<feature type="signal peptide" evidence="1">
    <location>
        <begin position="1"/>
        <end position="18"/>
    </location>
</feature>
<sequence>MKILLIALLFCLSLVSQAQITYKLSYDKDNKIVSLNLTNQFEELVVIEPRMDDIPEAGTYYTISYKDIKDNILSLSSNYVFKRRSDEIFLEPKKSKDYKINLRKQFKGDILDDIYVVEIEICIHARSKGVTKFKQKVIEKYQWK</sequence>
<evidence type="ECO:0000313" key="2">
    <source>
        <dbReference type="EMBL" id="RGN37219.1"/>
    </source>
</evidence>
<name>A0A3E5BIE0_9BACE</name>
<evidence type="ECO:0000256" key="1">
    <source>
        <dbReference type="SAM" id="SignalP"/>
    </source>
</evidence>
<dbReference type="AlphaFoldDB" id="A0A3E5BIE0"/>
<dbReference type="RefSeq" id="WP_117723743.1">
    <property type="nucleotide sequence ID" value="NZ_QSUL01000004.1"/>
</dbReference>
<evidence type="ECO:0000313" key="3">
    <source>
        <dbReference type="Proteomes" id="UP000260983"/>
    </source>
</evidence>
<proteinExistence type="predicted"/>
<accession>A0A3E5BIE0</accession>
<comment type="caution">
    <text evidence="2">The sequence shown here is derived from an EMBL/GenBank/DDBJ whole genome shotgun (WGS) entry which is preliminary data.</text>
</comment>
<dbReference type="Proteomes" id="UP000260983">
    <property type="component" value="Unassembled WGS sequence"/>
</dbReference>
<keyword evidence="1" id="KW-0732">Signal</keyword>